<dbReference type="STRING" id="1314800.A0A1B7N1H5"/>
<dbReference type="PANTHER" id="PTHR45036">
    <property type="entry name" value="METHYLTRANSFERASE LIKE 7B"/>
    <property type="match status" value="1"/>
</dbReference>
<accession>A0A1B7N1H5</accession>
<dbReference type="InterPro" id="IPR029063">
    <property type="entry name" value="SAM-dependent_MTases_sf"/>
</dbReference>
<organism evidence="1 2">
    <name type="scientific">Rhizopogon vinicolor AM-OR11-026</name>
    <dbReference type="NCBI Taxonomy" id="1314800"/>
    <lineage>
        <taxon>Eukaryota</taxon>
        <taxon>Fungi</taxon>
        <taxon>Dikarya</taxon>
        <taxon>Basidiomycota</taxon>
        <taxon>Agaricomycotina</taxon>
        <taxon>Agaricomycetes</taxon>
        <taxon>Agaricomycetidae</taxon>
        <taxon>Boletales</taxon>
        <taxon>Suillineae</taxon>
        <taxon>Rhizopogonaceae</taxon>
        <taxon>Rhizopogon</taxon>
    </lineage>
</organism>
<dbReference type="SUPFAM" id="SSF53335">
    <property type="entry name" value="S-adenosyl-L-methionine-dependent methyltransferases"/>
    <property type="match status" value="1"/>
</dbReference>
<dbReference type="AlphaFoldDB" id="A0A1B7N1H5"/>
<reference evidence="1 2" key="1">
    <citation type="submission" date="2016-06" db="EMBL/GenBank/DDBJ databases">
        <title>Comparative genomics of the ectomycorrhizal sister species Rhizopogon vinicolor and Rhizopogon vesiculosus (Basidiomycota: Boletales) reveals a divergence of the mating type B locus.</title>
        <authorList>
            <consortium name="DOE Joint Genome Institute"/>
            <person name="Mujic A.B."/>
            <person name="Kuo A."/>
            <person name="Tritt A."/>
            <person name="Lipzen A."/>
            <person name="Chen C."/>
            <person name="Johnson J."/>
            <person name="Sharma A."/>
            <person name="Barry K."/>
            <person name="Grigoriev I.V."/>
            <person name="Spatafora J.W."/>
        </authorList>
    </citation>
    <scope>NUCLEOTIDE SEQUENCE [LARGE SCALE GENOMIC DNA]</scope>
    <source>
        <strain evidence="1 2">AM-OR11-026</strain>
    </source>
</reference>
<dbReference type="Gene3D" id="3.40.50.150">
    <property type="entry name" value="Vaccinia Virus protein VP39"/>
    <property type="match status" value="1"/>
</dbReference>
<dbReference type="PANTHER" id="PTHR45036:SF1">
    <property type="entry name" value="METHYLTRANSFERASE LIKE 7A"/>
    <property type="match status" value="1"/>
</dbReference>
<dbReference type="Pfam" id="PF13489">
    <property type="entry name" value="Methyltransf_23"/>
    <property type="match status" value="1"/>
</dbReference>
<dbReference type="OrthoDB" id="540004at2759"/>
<sequence length="262" mass="28925">MRLAAAFGLFTDIRCAIGIALWPTILAVWRSPSLLFRPQALSHLFMSYVWDVFGNGVDENGRDTKQVLITPHAYGVVLDLGAGHGHTVNYLDHARVTKYVAIEPNVHMHAKLRRVASAAGYSEDAGTLLILTCGAEDISTILSSLPAPHPPVDTLISILTICSIPAPQATICALITETLKPGGQVLFYEHVLSDREDVAWWQRFWAPIWSIAFGGCRMDRPAHRWIEDVGGWVKDEGGVWGKEGESDESLFWHRVGRFVKAG</sequence>
<dbReference type="InterPro" id="IPR052356">
    <property type="entry name" value="Thiol_S-MT"/>
</dbReference>
<evidence type="ECO:0008006" key="3">
    <source>
        <dbReference type="Google" id="ProtNLM"/>
    </source>
</evidence>
<evidence type="ECO:0000313" key="1">
    <source>
        <dbReference type="EMBL" id="OAX38696.1"/>
    </source>
</evidence>
<dbReference type="EMBL" id="KV448281">
    <property type="protein sequence ID" value="OAX38696.1"/>
    <property type="molecule type" value="Genomic_DNA"/>
</dbReference>
<name>A0A1B7N1H5_9AGAM</name>
<proteinExistence type="predicted"/>
<dbReference type="Proteomes" id="UP000092154">
    <property type="component" value="Unassembled WGS sequence"/>
</dbReference>
<dbReference type="InParanoid" id="A0A1B7N1H5"/>
<keyword evidence="2" id="KW-1185">Reference proteome</keyword>
<evidence type="ECO:0000313" key="2">
    <source>
        <dbReference type="Proteomes" id="UP000092154"/>
    </source>
</evidence>
<dbReference type="CDD" id="cd02440">
    <property type="entry name" value="AdoMet_MTases"/>
    <property type="match status" value="1"/>
</dbReference>
<protein>
    <recommendedName>
        <fullName evidence="3">S-adenosyl-L-methionine-dependent methyltransferase</fullName>
    </recommendedName>
</protein>
<gene>
    <name evidence="1" type="ORF">K503DRAFT_770201</name>
</gene>